<evidence type="ECO:0000256" key="1">
    <source>
        <dbReference type="SAM" id="MobiDB-lite"/>
    </source>
</evidence>
<comment type="caution">
    <text evidence="2">The sequence shown here is derived from an EMBL/GenBank/DDBJ whole genome shotgun (WGS) entry which is preliminary data.</text>
</comment>
<protein>
    <submittedName>
        <fullName evidence="2">CCHC-type domain-containing protein</fullName>
    </submittedName>
</protein>
<sequence length="637" mass="70268">MSEEMLATGDEKSLFNGDLNGFVNNATWAERGVTSCGMGGFLEGFEMKYMERSWSPGYLLKYLDYLAAPPPVSQLVEWDRKVKKMMTFMMPPKGDSTHGGNIPGDISEDETSMAEPPTTATALMSEGMNDEGIALMASAVEAEETAMAALQQAHRSLKEARAKQHQVKMSRQYYKVTTSDKSRPAGDSAGKGGIKCFRCGGPHKIANCPDRTAPPRHEQGHVAQEEAPFVCYAEADTEAVTLFAEDAYMTETRVPKSRKSTEQAIAEGYGIVDGGATKTLGSVYAMEALVNANLKKHQDGRVLEVDVNNQPVFGFGNSSRDKCLSTTKMRISANQKDGVLTIHTLARGEGPVLLSIDTLRKLKAIIDFEEDLVVFRALDPNQVIQLERSQAGHQLLPLTDDLYKSALPSAQELEEEKGIIRAHGKVRTSHQSWMVRLGKANKKKADLIAFCQNDLLLHLEGTETIPQLEKKAVEKIYTISESDGRDPMGFGMHSQLSYQQVAEEHPSYGEWAVRTMQEGSCHPRLERFALWLQSQKEKTEELLTESQYVKKKGMTSTSDKVTGKTPAGYVKPKAKAAPATSSADLSAQTVMLKMMDTLTTLKEDVEALKEERPHKKKEKSEDDFTMVSEMASEATEA</sequence>
<feature type="region of interest" description="Disordered" evidence="1">
    <location>
        <begin position="162"/>
        <end position="190"/>
    </location>
</feature>
<feature type="compositionally biased region" description="Basic and acidic residues" evidence="1">
    <location>
        <begin position="606"/>
        <end position="622"/>
    </location>
</feature>
<organism evidence="2 3">
    <name type="scientific">Durusdinium trenchii</name>
    <dbReference type="NCBI Taxonomy" id="1381693"/>
    <lineage>
        <taxon>Eukaryota</taxon>
        <taxon>Sar</taxon>
        <taxon>Alveolata</taxon>
        <taxon>Dinophyceae</taxon>
        <taxon>Suessiales</taxon>
        <taxon>Symbiodiniaceae</taxon>
        <taxon>Durusdinium</taxon>
    </lineage>
</organism>
<accession>A0ABP0HGD8</accession>
<dbReference type="Proteomes" id="UP001642464">
    <property type="component" value="Unassembled WGS sequence"/>
</dbReference>
<gene>
    <name evidence="2" type="ORF">SCF082_LOCUS1300</name>
</gene>
<evidence type="ECO:0000313" key="2">
    <source>
        <dbReference type="EMBL" id="CAK8988219.1"/>
    </source>
</evidence>
<name>A0ABP0HGD8_9DINO</name>
<evidence type="ECO:0000313" key="3">
    <source>
        <dbReference type="Proteomes" id="UP001642464"/>
    </source>
</evidence>
<keyword evidence="3" id="KW-1185">Reference proteome</keyword>
<dbReference type="EMBL" id="CAXAMM010000614">
    <property type="protein sequence ID" value="CAK8988219.1"/>
    <property type="molecule type" value="Genomic_DNA"/>
</dbReference>
<proteinExistence type="predicted"/>
<feature type="region of interest" description="Disordered" evidence="1">
    <location>
        <begin position="606"/>
        <end position="637"/>
    </location>
</feature>
<reference evidence="2 3" key="1">
    <citation type="submission" date="2024-02" db="EMBL/GenBank/DDBJ databases">
        <authorList>
            <person name="Chen Y."/>
            <person name="Shah S."/>
            <person name="Dougan E. K."/>
            <person name="Thang M."/>
            <person name="Chan C."/>
        </authorList>
    </citation>
    <scope>NUCLEOTIDE SEQUENCE [LARGE SCALE GENOMIC DNA]</scope>
</reference>